<dbReference type="GO" id="GO:0051539">
    <property type="term" value="F:4 iron, 4 sulfur cluster binding"/>
    <property type="evidence" value="ECO:0007669"/>
    <property type="project" value="UniProtKB-UniRule"/>
</dbReference>
<gene>
    <name evidence="13" type="ordered locus">Halsa_0479</name>
</gene>
<dbReference type="EMBL" id="CP002304">
    <property type="protein sequence ID" value="ADQ13952.1"/>
    <property type="molecule type" value="Genomic_DNA"/>
</dbReference>
<name>E4RPR8_HALHG</name>
<feature type="domain" description="Serine dehydratase-like alpha subunit" evidence="12">
    <location>
        <begin position="16"/>
        <end position="275"/>
    </location>
</feature>
<dbReference type="GO" id="GO:0046872">
    <property type="term" value="F:metal ion binding"/>
    <property type="evidence" value="ECO:0007669"/>
    <property type="project" value="UniProtKB-KW"/>
</dbReference>
<dbReference type="HOGENOM" id="CLU_022305_2_0_9"/>
<evidence type="ECO:0000256" key="3">
    <source>
        <dbReference type="ARBA" id="ARBA00008636"/>
    </source>
</evidence>
<keyword evidence="5 11" id="KW-0004">4Fe-4S</keyword>
<dbReference type="KEGG" id="has:Halsa_0479"/>
<evidence type="ECO:0000256" key="5">
    <source>
        <dbReference type="ARBA" id="ARBA00022485"/>
    </source>
</evidence>
<evidence type="ECO:0000259" key="12">
    <source>
        <dbReference type="Pfam" id="PF03313"/>
    </source>
</evidence>
<keyword evidence="4 11" id="KW-0312">Gluconeogenesis</keyword>
<evidence type="ECO:0000256" key="9">
    <source>
        <dbReference type="ARBA" id="ARBA00023239"/>
    </source>
</evidence>
<protein>
    <recommendedName>
        <fullName evidence="11">L-serine dehydratase</fullName>
        <ecNumber evidence="11">4.3.1.17</ecNumber>
    </recommendedName>
</protein>
<comment type="similarity">
    <text evidence="3 11">Belongs to the iron-sulfur dependent L-serine dehydratase family.</text>
</comment>
<sequence length="290" mass="30158">MEYRTIEELLNLAEKENTSLAEIVLRVEMEESELSRAEIEKMMVDNLKVMQQSIKRGSNNKIKTGGGLVGDEALKMKKYYQNSPQGLGLYNKVITYALAVAEVNAGMGKIIAGPTAGASGIVPAVVVALAEESELDDHKVIQALFTASGLGYVISKKATLSGAAGGCQAECGAAAAMAAGAAVELKGGTPKMVVNAFALALKNMLGLVCDPVAGLVEVPCVKRNAFSAAHALTASSIALAGIESVIPADEVINAMTDIGEQMPGSLKETSKGGLAVCETALKIKDRLFNN</sequence>
<dbReference type="InterPro" id="IPR051318">
    <property type="entry name" value="Fe-S_L-Ser"/>
</dbReference>
<dbReference type="InterPro" id="IPR004642">
    <property type="entry name" value="Ser_deHydtase_asu"/>
</dbReference>
<dbReference type="PANTHER" id="PTHR30182">
    <property type="entry name" value="L-SERINE DEHYDRATASE"/>
    <property type="match status" value="1"/>
</dbReference>
<dbReference type="RefSeq" id="WP_013405058.1">
    <property type="nucleotide sequence ID" value="NC_014654.1"/>
</dbReference>
<dbReference type="Proteomes" id="UP000007434">
    <property type="component" value="Chromosome"/>
</dbReference>
<dbReference type="PANTHER" id="PTHR30182:SF1">
    <property type="entry name" value="L-SERINE DEHYDRATASE 1"/>
    <property type="match status" value="1"/>
</dbReference>
<evidence type="ECO:0000256" key="4">
    <source>
        <dbReference type="ARBA" id="ARBA00022432"/>
    </source>
</evidence>
<keyword evidence="9 11" id="KW-0456">Lyase</keyword>
<evidence type="ECO:0000256" key="2">
    <source>
        <dbReference type="ARBA" id="ARBA00004742"/>
    </source>
</evidence>
<organism evidence="13 14">
    <name type="scientific">Halanaerobium hydrogeniformans</name>
    <name type="common">Halanaerobium sp. (strain sapolanicus)</name>
    <dbReference type="NCBI Taxonomy" id="656519"/>
    <lineage>
        <taxon>Bacteria</taxon>
        <taxon>Bacillati</taxon>
        <taxon>Bacillota</taxon>
        <taxon>Clostridia</taxon>
        <taxon>Halanaerobiales</taxon>
        <taxon>Halanaerobiaceae</taxon>
        <taxon>Halanaerobium</taxon>
    </lineage>
</organism>
<dbReference type="AlphaFoldDB" id="E4RPR8"/>
<keyword evidence="8 11" id="KW-0411">Iron-sulfur</keyword>
<evidence type="ECO:0000256" key="10">
    <source>
        <dbReference type="ARBA" id="ARBA00049406"/>
    </source>
</evidence>
<dbReference type="Pfam" id="PF03313">
    <property type="entry name" value="SDH_alpha"/>
    <property type="match status" value="1"/>
</dbReference>
<comment type="catalytic activity">
    <reaction evidence="10 11">
        <text>L-serine = pyruvate + NH4(+)</text>
        <dbReference type="Rhea" id="RHEA:19169"/>
        <dbReference type="ChEBI" id="CHEBI:15361"/>
        <dbReference type="ChEBI" id="CHEBI:28938"/>
        <dbReference type="ChEBI" id="CHEBI:33384"/>
        <dbReference type="EC" id="4.3.1.17"/>
    </reaction>
</comment>
<evidence type="ECO:0000313" key="13">
    <source>
        <dbReference type="EMBL" id="ADQ13952.1"/>
    </source>
</evidence>
<accession>E4RPR8</accession>
<keyword evidence="7 11" id="KW-0408">Iron</keyword>
<evidence type="ECO:0000256" key="11">
    <source>
        <dbReference type="RuleBase" id="RU366059"/>
    </source>
</evidence>
<dbReference type="InterPro" id="IPR005130">
    <property type="entry name" value="Ser_deHydtase-like_asu"/>
</dbReference>
<dbReference type="OrthoDB" id="9805537at2"/>
<comment type="pathway">
    <text evidence="2">Carbohydrate biosynthesis; gluconeogenesis.</text>
</comment>
<evidence type="ECO:0000256" key="8">
    <source>
        <dbReference type="ARBA" id="ARBA00023014"/>
    </source>
</evidence>
<dbReference type="eggNOG" id="COG1760">
    <property type="taxonomic scope" value="Bacteria"/>
</dbReference>
<dbReference type="GO" id="GO:0003941">
    <property type="term" value="F:L-serine ammonia-lyase activity"/>
    <property type="evidence" value="ECO:0007669"/>
    <property type="project" value="UniProtKB-UniRule"/>
</dbReference>
<dbReference type="EC" id="4.3.1.17" evidence="11"/>
<reference evidence="13 14" key="1">
    <citation type="submission" date="2010-11" db="EMBL/GenBank/DDBJ databases">
        <title>Complete sequence of Halanaerobium sp. sapolanicus.</title>
        <authorList>
            <consortium name="US DOE Joint Genome Institute"/>
            <person name="Lucas S."/>
            <person name="Copeland A."/>
            <person name="Lapidus A."/>
            <person name="Cheng J.-F."/>
            <person name="Bruce D."/>
            <person name="Goodwin L."/>
            <person name="Pitluck S."/>
            <person name="Davenport K."/>
            <person name="Detter J.C."/>
            <person name="Han C."/>
            <person name="Tapia R."/>
            <person name="Land M."/>
            <person name="Hauser L."/>
            <person name="Jeffries C."/>
            <person name="Kyrpides N."/>
            <person name="Ivanova N."/>
            <person name="Mikhailova N."/>
            <person name="Begemann M.B."/>
            <person name="Mormile M.R."/>
            <person name="Wall J.D."/>
            <person name="Elias D.A."/>
            <person name="Woyke T."/>
        </authorList>
    </citation>
    <scope>NUCLEOTIDE SEQUENCE [LARGE SCALE GENOMIC DNA]</scope>
    <source>
        <strain evidence="14">sapolanicus</strain>
    </source>
</reference>
<comment type="cofactor">
    <cofactor evidence="1 11">
        <name>[4Fe-4S] cluster</name>
        <dbReference type="ChEBI" id="CHEBI:49883"/>
    </cofactor>
</comment>
<keyword evidence="6 11" id="KW-0479">Metal-binding</keyword>
<evidence type="ECO:0000256" key="1">
    <source>
        <dbReference type="ARBA" id="ARBA00001966"/>
    </source>
</evidence>
<evidence type="ECO:0000256" key="7">
    <source>
        <dbReference type="ARBA" id="ARBA00023004"/>
    </source>
</evidence>
<reference evidence="13 14" key="2">
    <citation type="journal article" date="2011" name="J. Bacteriol.">
        <title>Complete Genome Sequence of the Haloalkaliphilic, Hydrogen Producing Halanaerobium hydrogenoformans.</title>
        <authorList>
            <person name="Brown S.D."/>
            <person name="Begemann M.B."/>
            <person name="Mormile M.R."/>
            <person name="Wall J.D."/>
            <person name="Han C.S."/>
            <person name="Goodwin L.A."/>
            <person name="Pitluck S."/>
            <person name="Land M.L."/>
            <person name="Hauser L.J."/>
            <person name="Elias D.A."/>
        </authorList>
    </citation>
    <scope>NUCLEOTIDE SEQUENCE [LARGE SCALE GENOMIC DNA]</scope>
    <source>
        <strain evidence="14">sapolanicus</strain>
    </source>
</reference>
<evidence type="ECO:0000313" key="14">
    <source>
        <dbReference type="Proteomes" id="UP000007434"/>
    </source>
</evidence>
<proteinExistence type="inferred from homology"/>
<dbReference type="GO" id="GO:0006094">
    <property type="term" value="P:gluconeogenesis"/>
    <property type="evidence" value="ECO:0007669"/>
    <property type="project" value="UniProtKB-KW"/>
</dbReference>
<evidence type="ECO:0000256" key="6">
    <source>
        <dbReference type="ARBA" id="ARBA00022723"/>
    </source>
</evidence>
<keyword evidence="14" id="KW-1185">Reference proteome</keyword>
<dbReference type="NCBIfam" id="TIGR00718">
    <property type="entry name" value="sda_alpha"/>
    <property type="match status" value="1"/>
</dbReference>
<dbReference type="STRING" id="656519.Halsa_0479"/>